<name>A0A1D8GCB9_9FIRM</name>
<feature type="transmembrane region" description="Helical" evidence="9">
    <location>
        <begin position="29"/>
        <end position="46"/>
    </location>
</feature>
<dbReference type="Gene3D" id="3.30.870.10">
    <property type="entry name" value="Endonuclease Chain A"/>
    <property type="match status" value="2"/>
</dbReference>
<organism evidence="11 12">
    <name type="scientific">Geosporobacter ferrireducens</name>
    <dbReference type="NCBI Taxonomy" id="1424294"/>
    <lineage>
        <taxon>Bacteria</taxon>
        <taxon>Bacillati</taxon>
        <taxon>Bacillota</taxon>
        <taxon>Clostridia</taxon>
        <taxon>Peptostreptococcales</taxon>
        <taxon>Thermotaleaceae</taxon>
        <taxon>Geosporobacter</taxon>
    </lineage>
</organism>
<dbReference type="PROSITE" id="PS50035">
    <property type="entry name" value="PLD"/>
    <property type="match status" value="2"/>
</dbReference>
<dbReference type="GO" id="GO:0005886">
    <property type="term" value="C:plasma membrane"/>
    <property type="evidence" value="ECO:0007669"/>
    <property type="project" value="UniProtKB-SubCell"/>
</dbReference>
<keyword evidence="4 9" id="KW-0812">Transmembrane</keyword>
<dbReference type="KEGG" id="gfe:Gferi_02505"/>
<gene>
    <name evidence="11" type="ORF">Gferi_02505</name>
</gene>
<accession>A0A1D8GCB9</accession>
<feature type="domain" description="PLD phosphodiesterase" evidence="10">
    <location>
        <begin position="198"/>
        <end position="225"/>
    </location>
</feature>
<dbReference type="GO" id="GO:0032049">
    <property type="term" value="P:cardiolipin biosynthetic process"/>
    <property type="evidence" value="ECO:0007669"/>
    <property type="project" value="UniProtKB-UniRule"/>
</dbReference>
<dbReference type="SMART" id="SM00155">
    <property type="entry name" value="PLDc"/>
    <property type="match status" value="2"/>
</dbReference>
<feature type="domain" description="PLD phosphodiesterase" evidence="10">
    <location>
        <begin position="374"/>
        <end position="401"/>
    </location>
</feature>
<dbReference type="Pfam" id="PF13091">
    <property type="entry name" value="PLDc_2"/>
    <property type="match status" value="2"/>
</dbReference>
<evidence type="ECO:0000259" key="10">
    <source>
        <dbReference type="PROSITE" id="PS50035"/>
    </source>
</evidence>
<keyword evidence="5" id="KW-0677">Repeat</keyword>
<proteinExistence type="predicted"/>
<dbReference type="InterPro" id="IPR001736">
    <property type="entry name" value="PLipase_D/transphosphatidylase"/>
</dbReference>
<sequence>MKRFWLVIIFFYFFYTIIRHFSIRTGMKALFILILLLITGVLIREIQDNYFEKLRSKNNTYLEALKESLGTEEAENYRHVPNQWGFLFLNASDSDHVGYNQLEILGDQVDTFSTILDEINKARHHIHMEYFIVRNDSIGEKLKNLLIEKSKQGVEVRFIYDGFGSFFISKQFIRDLETAGVQLVKFSPISQGIRHFNLNHRNHRKILVIDGEIGIIGGSNIGDEYLGRDEKIGKWRDMDIFIRGDAVKAIQAAFLRDWYITKGEILVDKTYYRGSGVKGSIPMEVVTGEPITTVNSIEHFFLSMIYAAKDYLYFTTPYFIPPDSILLALESAAARGVKVILIIPDQSDNVVAEYGTNLYAQKMLEAGVEVYRYEEGFLHSKISIMDGKISTVGTANFDHRGLRLDYEILAVMYDSETAEVMKSFLHKDIAKSTPMKKDRKMTFKDQIGFQLIRLIRGFL</sequence>
<dbReference type="InterPro" id="IPR022924">
    <property type="entry name" value="Cardiolipin_synthase"/>
</dbReference>
<dbReference type="EC" id="2.7.8.-" evidence="8"/>
<dbReference type="CDD" id="cd09112">
    <property type="entry name" value="PLDc_CLS_2"/>
    <property type="match status" value="1"/>
</dbReference>
<evidence type="ECO:0000256" key="2">
    <source>
        <dbReference type="ARBA" id="ARBA00022475"/>
    </source>
</evidence>
<evidence type="ECO:0000256" key="3">
    <source>
        <dbReference type="ARBA" id="ARBA00022679"/>
    </source>
</evidence>
<evidence type="ECO:0000256" key="9">
    <source>
        <dbReference type="SAM" id="Phobius"/>
    </source>
</evidence>
<evidence type="ECO:0000313" key="12">
    <source>
        <dbReference type="Proteomes" id="UP000095743"/>
    </source>
</evidence>
<evidence type="ECO:0000256" key="1">
    <source>
        <dbReference type="ARBA" id="ARBA00004236"/>
    </source>
</evidence>
<evidence type="ECO:0000256" key="7">
    <source>
        <dbReference type="ARBA" id="ARBA00023136"/>
    </source>
</evidence>
<dbReference type="Proteomes" id="UP000095743">
    <property type="component" value="Chromosome"/>
</dbReference>
<dbReference type="PANTHER" id="PTHR21248">
    <property type="entry name" value="CARDIOLIPIN SYNTHASE"/>
    <property type="match status" value="1"/>
</dbReference>
<dbReference type="PANTHER" id="PTHR21248:SF22">
    <property type="entry name" value="PHOSPHOLIPASE D"/>
    <property type="match status" value="1"/>
</dbReference>
<reference evidence="11 12" key="1">
    <citation type="submission" date="2016-09" db="EMBL/GenBank/DDBJ databases">
        <title>Genomic analysis reveals versatility of anaerobic energy metabolism of Geosporobacter ferrireducens IRF9 of phylum Firmicutes.</title>
        <authorList>
            <person name="Kim S.-J."/>
        </authorList>
    </citation>
    <scope>NUCLEOTIDE SEQUENCE [LARGE SCALE GENOMIC DNA]</scope>
    <source>
        <strain evidence="11 12">IRF9</strain>
    </source>
</reference>
<dbReference type="AlphaFoldDB" id="A0A1D8GCB9"/>
<evidence type="ECO:0000256" key="6">
    <source>
        <dbReference type="ARBA" id="ARBA00022989"/>
    </source>
</evidence>
<keyword evidence="2" id="KW-1003">Cell membrane</keyword>
<keyword evidence="6 9" id="KW-1133">Transmembrane helix</keyword>
<evidence type="ECO:0000256" key="8">
    <source>
        <dbReference type="NCBIfam" id="TIGR04265"/>
    </source>
</evidence>
<keyword evidence="7 9" id="KW-0472">Membrane</keyword>
<keyword evidence="12" id="KW-1185">Reference proteome</keyword>
<dbReference type="InterPro" id="IPR025202">
    <property type="entry name" value="PLD-like_dom"/>
</dbReference>
<dbReference type="STRING" id="1424294.Gferi_02505"/>
<dbReference type="RefSeq" id="WP_069974139.1">
    <property type="nucleotide sequence ID" value="NZ_CP017269.1"/>
</dbReference>
<evidence type="ECO:0000256" key="5">
    <source>
        <dbReference type="ARBA" id="ARBA00022737"/>
    </source>
</evidence>
<protein>
    <recommendedName>
        <fullName evidence="8">Cardiolipin synthase</fullName>
        <ecNumber evidence="8">2.7.8.-</ecNumber>
    </recommendedName>
</protein>
<keyword evidence="3" id="KW-0808">Transferase</keyword>
<dbReference type="EMBL" id="CP017269">
    <property type="protein sequence ID" value="AOT68563.1"/>
    <property type="molecule type" value="Genomic_DNA"/>
</dbReference>
<comment type="subcellular location">
    <subcellularLocation>
        <location evidence="1">Cell membrane</location>
    </subcellularLocation>
</comment>
<dbReference type="NCBIfam" id="TIGR04265">
    <property type="entry name" value="bac_cardiolipin"/>
    <property type="match status" value="1"/>
</dbReference>
<dbReference type="SUPFAM" id="SSF56024">
    <property type="entry name" value="Phospholipase D/nuclease"/>
    <property type="match status" value="2"/>
</dbReference>
<feature type="transmembrane region" description="Helical" evidence="9">
    <location>
        <begin position="5"/>
        <end position="23"/>
    </location>
</feature>
<evidence type="ECO:0000313" key="11">
    <source>
        <dbReference type="EMBL" id="AOT68563.1"/>
    </source>
</evidence>
<dbReference type="CDD" id="cd09110">
    <property type="entry name" value="PLDc_CLS_1"/>
    <property type="match status" value="1"/>
</dbReference>
<dbReference type="GO" id="GO:0008808">
    <property type="term" value="F:cardiolipin synthase activity"/>
    <property type="evidence" value="ECO:0007669"/>
    <property type="project" value="UniProtKB-UniRule"/>
</dbReference>
<evidence type="ECO:0000256" key="4">
    <source>
        <dbReference type="ARBA" id="ARBA00022692"/>
    </source>
</evidence>